<evidence type="ECO:0000313" key="2">
    <source>
        <dbReference type="EMBL" id="SMB80863.1"/>
    </source>
</evidence>
<protein>
    <submittedName>
        <fullName evidence="2">Putative transcriptional regulator</fullName>
    </submittedName>
</protein>
<feature type="domain" description="Schlafen AlbA-2" evidence="1">
    <location>
        <begin position="28"/>
        <end position="137"/>
    </location>
</feature>
<proteinExistence type="predicted"/>
<dbReference type="Gene3D" id="3.30.950.30">
    <property type="entry name" value="Schlafen, AAA domain"/>
    <property type="match status" value="1"/>
</dbReference>
<dbReference type="PANTHER" id="PTHR30595:SF6">
    <property type="entry name" value="SCHLAFEN ALBA-2 DOMAIN-CONTAINING PROTEIN"/>
    <property type="match status" value="1"/>
</dbReference>
<dbReference type="PANTHER" id="PTHR30595">
    <property type="entry name" value="GLPR-RELATED TRANSCRIPTIONAL REPRESSOR"/>
    <property type="match status" value="1"/>
</dbReference>
<dbReference type="InterPro" id="IPR038461">
    <property type="entry name" value="Schlafen_AlbA_2_dom_sf"/>
</dbReference>
<name>A0A1W1UIN4_9BACT</name>
<dbReference type="EMBL" id="FWWW01000025">
    <property type="protein sequence ID" value="SMB80863.1"/>
    <property type="molecule type" value="Genomic_DNA"/>
</dbReference>
<keyword evidence="3" id="KW-1185">Reference proteome</keyword>
<dbReference type="Pfam" id="PF13749">
    <property type="entry name" value="HATPase_c_4"/>
    <property type="match status" value="1"/>
</dbReference>
<accession>A0A1W1UIN4</accession>
<dbReference type="Pfam" id="PF04326">
    <property type="entry name" value="SLFN_AlbA_2"/>
    <property type="match status" value="1"/>
</dbReference>
<dbReference type="RefSeq" id="WP_084443302.1">
    <property type="nucleotide sequence ID" value="NZ_FWWW01000025.1"/>
</dbReference>
<reference evidence="2 3" key="1">
    <citation type="submission" date="2017-04" db="EMBL/GenBank/DDBJ databases">
        <authorList>
            <person name="Afonso C.L."/>
            <person name="Miller P.J."/>
            <person name="Scott M.A."/>
            <person name="Spackman E."/>
            <person name="Goraichik I."/>
            <person name="Dimitrov K.M."/>
            <person name="Suarez D.L."/>
            <person name="Swayne D.E."/>
        </authorList>
    </citation>
    <scope>NUCLEOTIDE SEQUENCE [LARGE SCALE GENOMIC DNA]</scope>
    <source>
        <strain evidence="2 3">DSM 11622</strain>
    </source>
</reference>
<dbReference type="AlphaFoldDB" id="A0A1W1UIN4"/>
<dbReference type="Proteomes" id="UP000192266">
    <property type="component" value="Unassembled WGS sequence"/>
</dbReference>
<evidence type="ECO:0000259" key="1">
    <source>
        <dbReference type="Pfam" id="PF04326"/>
    </source>
</evidence>
<dbReference type="InterPro" id="IPR038475">
    <property type="entry name" value="RecG_C_sf"/>
</dbReference>
<dbReference type="Gene3D" id="3.30.565.60">
    <property type="match status" value="1"/>
</dbReference>
<dbReference type="InterPro" id="IPR007421">
    <property type="entry name" value="Schlafen_AlbA_2_dom"/>
</dbReference>
<gene>
    <name evidence="2" type="ORF">SAMN00120144_4211</name>
</gene>
<organism evidence="2 3">
    <name type="scientific">Hymenobacter roseosalivarius DSM 11622</name>
    <dbReference type="NCBI Taxonomy" id="645990"/>
    <lineage>
        <taxon>Bacteria</taxon>
        <taxon>Pseudomonadati</taxon>
        <taxon>Bacteroidota</taxon>
        <taxon>Cytophagia</taxon>
        <taxon>Cytophagales</taxon>
        <taxon>Hymenobacteraceae</taxon>
        <taxon>Hymenobacter</taxon>
    </lineage>
</organism>
<dbReference type="STRING" id="645990.SAMN00120144_4211"/>
<sequence length="481" mass="53070">MSTMTKNQNTNPASYRPLDDLKLLKQREGQTLEFINRYNVEHILRTVCAFANGEGGRILVGVDERGRPHGVPQADKLMAQLQHALFERLQPPVICTVNVVTDEDRRLLLLEVAPGADGPYTAADVIYVRAGDVTRKARSEDVVALVNRLTNIPRWEARPNISCAPEDLDQEELLRTVKQANQYRFTELPTQTGALLDSLYLIRGGALTNAAVVLFAKDASRFLPQTRARAVHYADLTREEMLDNKTFSGHTFALLAQLIGFLHTNLALTSSLGGTDELTRKDQATYPLPALREGLVNALMHRDYSRIDGGISLTIYPNRLEIWNSGALPEGVTLTSLREGGISHPRNPDLAQVLLLRGLAERLGIGGRRILEACRALGMPDPEWEERAGGVQLTLRLPKSAVSIGATATTVAGLVPRALTFLATLKPGESFTSSIYQERAASQVSERQGRADLAQMLKARMIERRGSGQSTYYVRTERLIS</sequence>
<evidence type="ECO:0000313" key="3">
    <source>
        <dbReference type="Proteomes" id="UP000192266"/>
    </source>
</evidence>
<dbReference type="OrthoDB" id="9807907at2"/>